<evidence type="ECO:0000313" key="3">
    <source>
        <dbReference type="Proteomes" id="UP001432027"/>
    </source>
</evidence>
<feature type="chain" id="PRO_5044011537" evidence="1">
    <location>
        <begin position="16"/>
        <end position="101"/>
    </location>
</feature>
<comment type="caution">
    <text evidence="2">The sequence shown here is derived from an EMBL/GenBank/DDBJ whole genome shotgun (WGS) entry which is preliminary data.</text>
</comment>
<name>A0AAV5TC56_9BILA</name>
<accession>A0AAV5TC56</accession>
<gene>
    <name evidence="2" type="ORF">PENTCL1PPCAC_11386</name>
</gene>
<protein>
    <submittedName>
        <fullName evidence="2">Uncharacterized protein</fullName>
    </submittedName>
</protein>
<organism evidence="2 3">
    <name type="scientific">Pristionchus entomophagus</name>
    <dbReference type="NCBI Taxonomy" id="358040"/>
    <lineage>
        <taxon>Eukaryota</taxon>
        <taxon>Metazoa</taxon>
        <taxon>Ecdysozoa</taxon>
        <taxon>Nematoda</taxon>
        <taxon>Chromadorea</taxon>
        <taxon>Rhabditida</taxon>
        <taxon>Rhabditina</taxon>
        <taxon>Diplogasteromorpha</taxon>
        <taxon>Diplogasteroidea</taxon>
        <taxon>Neodiplogasteridae</taxon>
        <taxon>Pristionchus</taxon>
    </lineage>
</organism>
<sequence>VVLLLIFLILRQLFPQSFISKAGLSSGEVEQHAIIESQYQMMDLTCLSQCAPCNDCSLRAILRKICSVGSLDGLRRGMTVNWLRRPIVEGDGIHLVCCSTN</sequence>
<reference evidence="2" key="1">
    <citation type="submission" date="2023-10" db="EMBL/GenBank/DDBJ databases">
        <title>Genome assembly of Pristionchus species.</title>
        <authorList>
            <person name="Yoshida K."/>
            <person name="Sommer R.J."/>
        </authorList>
    </citation>
    <scope>NUCLEOTIDE SEQUENCE</scope>
    <source>
        <strain evidence="2">RS0144</strain>
    </source>
</reference>
<evidence type="ECO:0000256" key="1">
    <source>
        <dbReference type="SAM" id="SignalP"/>
    </source>
</evidence>
<dbReference type="Proteomes" id="UP001432027">
    <property type="component" value="Unassembled WGS sequence"/>
</dbReference>
<proteinExistence type="predicted"/>
<feature type="signal peptide" evidence="1">
    <location>
        <begin position="1"/>
        <end position="15"/>
    </location>
</feature>
<dbReference type="AlphaFoldDB" id="A0AAV5TC56"/>
<feature type="non-terminal residue" evidence="2">
    <location>
        <position position="1"/>
    </location>
</feature>
<evidence type="ECO:0000313" key="2">
    <source>
        <dbReference type="EMBL" id="GMS89211.1"/>
    </source>
</evidence>
<keyword evidence="3" id="KW-1185">Reference proteome</keyword>
<keyword evidence="1" id="KW-0732">Signal</keyword>
<dbReference type="EMBL" id="BTSX01000003">
    <property type="protein sequence ID" value="GMS89211.1"/>
    <property type="molecule type" value="Genomic_DNA"/>
</dbReference>